<sequence>MTAVLVQFKLRTKSASPTSIKITAKSVELVQPNEGTSRLTLLRFWSSASTQSLILCSARRRHRESRAAPLPSLYTLIYVCGAGCSDSVYKVIREQERDTYKSLLRKTAFLADHPRQDPQTIQEVRQQRPFVSEDKASHHWNDIYDDLQLPKDGATDLDTTAYSIGAVAEVTLHPEEEGEENGMDEEVEGEERMDEENDGREDRMGEEEGGEQGMDETEP</sequence>
<proteinExistence type="predicted"/>
<organism evidence="2 3">
    <name type="scientific">Dendrothele bispora (strain CBS 962.96)</name>
    <dbReference type="NCBI Taxonomy" id="1314807"/>
    <lineage>
        <taxon>Eukaryota</taxon>
        <taxon>Fungi</taxon>
        <taxon>Dikarya</taxon>
        <taxon>Basidiomycota</taxon>
        <taxon>Agaricomycotina</taxon>
        <taxon>Agaricomycetes</taxon>
        <taxon>Agaricomycetidae</taxon>
        <taxon>Agaricales</taxon>
        <taxon>Agaricales incertae sedis</taxon>
        <taxon>Dendrothele</taxon>
    </lineage>
</organism>
<name>A0A4S8L9Q9_DENBC</name>
<protein>
    <submittedName>
        <fullName evidence="2">Uncharacterized protein</fullName>
    </submittedName>
</protein>
<feature type="compositionally biased region" description="Acidic residues" evidence="1">
    <location>
        <begin position="176"/>
        <end position="219"/>
    </location>
</feature>
<dbReference type="Proteomes" id="UP000297245">
    <property type="component" value="Unassembled WGS sequence"/>
</dbReference>
<dbReference type="OrthoDB" id="3270019at2759"/>
<gene>
    <name evidence="2" type="ORF">K435DRAFT_970781</name>
</gene>
<accession>A0A4S8L9Q9</accession>
<keyword evidence="3" id="KW-1185">Reference proteome</keyword>
<evidence type="ECO:0000313" key="3">
    <source>
        <dbReference type="Proteomes" id="UP000297245"/>
    </source>
</evidence>
<dbReference type="EMBL" id="ML179555">
    <property type="protein sequence ID" value="THU85301.1"/>
    <property type="molecule type" value="Genomic_DNA"/>
</dbReference>
<evidence type="ECO:0000313" key="2">
    <source>
        <dbReference type="EMBL" id="THU85301.1"/>
    </source>
</evidence>
<evidence type="ECO:0000256" key="1">
    <source>
        <dbReference type="SAM" id="MobiDB-lite"/>
    </source>
</evidence>
<dbReference type="AlphaFoldDB" id="A0A4S8L9Q9"/>
<feature type="region of interest" description="Disordered" evidence="1">
    <location>
        <begin position="172"/>
        <end position="219"/>
    </location>
</feature>
<reference evidence="2 3" key="1">
    <citation type="journal article" date="2019" name="Nat. Ecol. Evol.">
        <title>Megaphylogeny resolves global patterns of mushroom evolution.</title>
        <authorList>
            <person name="Varga T."/>
            <person name="Krizsan K."/>
            <person name="Foldi C."/>
            <person name="Dima B."/>
            <person name="Sanchez-Garcia M."/>
            <person name="Sanchez-Ramirez S."/>
            <person name="Szollosi G.J."/>
            <person name="Szarkandi J.G."/>
            <person name="Papp V."/>
            <person name="Albert L."/>
            <person name="Andreopoulos W."/>
            <person name="Angelini C."/>
            <person name="Antonin V."/>
            <person name="Barry K.W."/>
            <person name="Bougher N.L."/>
            <person name="Buchanan P."/>
            <person name="Buyck B."/>
            <person name="Bense V."/>
            <person name="Catcheside P."/>
            <person name="Chovatia M."/>
            <person name="Cooper J."/>
            <person name="Damon W."/>
            <person name="Desjardin D."/>
            <person name="Finy P."/>
            <person name="Geml J."/>
            <person name="Haridas S."/>
            <person name="Hughes K."/>
            <person name="Justo A."/>
            <person name="Karasinski D."/>
            <person name="Kautmanova I."/>
            <person name="Kiss B."/>
            <person name="Kocsube S."/>
            <person name="Kotiranta H."/>
            <person name="LaButti K.M."/>
            <person name="Lechner B.E."/>
            <person name="Liimatainen K."/>
            <person name="Lipzen A."/>
            <person name="Lukacs Z."/>
            <person name="Mihaltcheva S."/>
            <person name="Morgado L.N."/>
            <person name="Niskanen T."/>
            <person name="Noordeloos M.E."/>
            <person name="Ohm R.A."/>
            <person name="Ortiz-Santana B."/>
            <person name="Ovrebo C."/>
            <person name="Racz N."/>
            <person name="Riley R."/>
            <person name="Savchenko A."/>
            <person name="Shiryaev A."/>
            <person name="Soop K."/>
            <person name="Spirin V."/>
            <person name="Szebenyi C."/>
            <person name="Tomsovsky M."/>
            <person name="Tulloss R.E."/>
            <person name="Uehling J."/>
            <person name="Grigoriev I.V."/>
            <person name="Vagvolgyi C."/>
            <person name="Papp T."/>
            <person name="Martin F.M."/>
            <person name="Miettinen O."/>
            <person name="Hibbett D.S."/>
            <person name="Nagy L.G."/>
        </authorList>
    </citation>
    <scope>NUCLEOTIDE SEQUENCE [LARGE SCALE GENOMIC DNA]</scope>
    <source>
        <strain evidence="2 3">CBS 962.96</strain>
    </source>
</reference>